<evidence type="ECO:0000313" key="3">
    <source>
        <dbReference type="Proteomes" id="UP000283530"/>
    </source>
</evidence>
<evidence type="ECO:0000313" key="2">
    <source>
        <dbReference type="EMBL" id="RWR84790.1"/>
    </source>
</evidence>
<sequence length="125" mass="13922">MNEEIDPDPAIIDSSSLWIPRRSLREPKIEDLGRTDSHVAGNSSEKKREEATRAVVSVEEAEGKRRAIGPVLCRCQVRFNKRSLDSPLSGCSAEDVGFLSALLPSQTLRVQLSNDEIIGYPRKHH</sequence>
<name>A0A443P1U7_9MAGN</name>
<reference evidence="2 3" key="1">
    <citation type="journal article" date="2019" name="Nat. Plants">
        <title>Stout camphor tree genome fills gaps in understanding of flowering plant genome evolution.</title>
        <authorList>
            <person name="Chaw S.M."/>
            <person name="Liu Y.C."/>
            <person name="Wu Y.W."/>
            <person name="Wang H.Y."/>
            <person name="Lin C.I."/>
            <person name="Wu C.S."/>
            <person name="Ke H.M."/>
            <person name="Chang L.Y."/>
            <person name="Hsu C.Y."/>
            <person name="Yang H.T."/>
            <person name="Sudianto E."/>
            <person name="Hsu M.H."/>
            <person name="Wu K.P."/>
            <person name="Wang L.N."/>
            <person name="Leebens-Mack J.H."/>
            <person name="Tsai I.J."/>
        </authorList>
    </citation>
    <scope>NUCLEOTIDE SEQUENCE [LARGE SCALE GENOMIC DNA]</scope>
    <source>
        <strain evidence="3">cv. Chaw 1501</strain>
        <tissue evidence="2">Young leaves</tissue>
    </source>
</reference>
<keyword evidence="3" id="KW-1185">Reference proteome</keyword>
<dbReference type="Proteomes" id="UP000283530">
    <property type="component" value="Unassembled WGS sequence"/>
</dbReference>
<accession>A0A443P1U7</accession>
<evidence type="ECO:0000256" key="1">
    <source>
        <dbReference type="SAM" id="MobiDB-lite"/>
    </source>
</evidence>
<gene>
    <name evidence="2" type="ORF">CKAN_01361600</name>
</gene>
<dbReference type="EMBL" id="QPKB01000005">
    <property type="protein sequence ID" value="RWR84790.1"/>
    <property type="molecule type" value="Genomic_DNA"/>
</dbReference>
<feature type="region of interest" description="Disordered" evidence="1">
    <location>
        <begin position="29"/>
        <end position="51"/>
    </location>
</feature>
<dbReference type="AlphaFoldDB" id="A0A443P1U7"/>
<proteinExistence type="predicted"/>
<protein>
    <submittedName>
        <fullName evidence="2">Uncharacterized protein</fullName>
    </submittedName>
</protein>
<organism evidence="2 3">
    <name type="scientific">Cinnamomum micranthum f. kanehirae</name>
    <dbReference type="NCBI Taxonomy" id="337451"/>
    <lineage>
        <taxon>Eukaryota</taxon>
        <taxon>Viridiplantae</taxon>
        <taxon>Streptophyta</taxon>
        <taxon>Embryophyta</taxon>
        <taxon>Tracheophyta</taxon>
        <taxon>Spermatophyta</taxon>
        <taxon>Magnoliopsida</taxon>
        <taxon>Magnoliidae</taxon>
        <taxon>Laurales</taxon>
        <taxon>Lauraceae</taxon>
        <taxon>Cinnamomum</taxon>
    </lineage>
</organism>
<comment type="caution">
    <text evidence="2">The sequence shown here is derived from an EMBL/GenBank/DDBJ whole genome shotgun (WGS) entry which is preliminary data.</text>
</comment>